<accession>A0A7G5B8E9</accession>
<gene>
    <name evidence="1" type="ORF">A1_00052</name>
</gene>
<evidence type="ECO:0000313" key="2">
    <source>
        <dbReference type="Proteomes" id="UP000515762"/>
    </source>
</evidence>
<keyword evidence="2" id="KW-1185">Reference proteome</keyword>
<reference evidence="1 2" key="1">
    <citation type="submission" date="2020-07" db="EMBL/GenBank/DDBJ databases">
        <title>Ralstonia phages.</title>
        <authorList>
            <person name="Trotereau A."/>
            <person name="Boyer C."/>
            <person name="Torres-Barcelo C."/>
        </authorList>
    </citation>
    <scope>NUCLEOTIDE SEQUENCE [LARGE SCALE GENOMIC DNA]</scope>
</reference>
<dbReference type="EMBL" id="MT740728">
    <property type="protein sequence ID" value="QMV32572.1"/>
    <property type="molecule type" value="Genomic_DNA"/>
</dbReference>
<name>A0A7G5B8E9_9CAUD</name>
<evidence type="ECO:0000313" key="1">
    <source>
        <dbReference type="EMBL" id="QMV32572.1"/>
    </source>
</evidence>
<organism evidence="1 2">
    <name type="scientific">Ralstonia phage Anchaing</name>
    <dbReference type="NCBI Taxonomy" id="2759719"/>
    <lineage>
        <taxon>Viruses</taxon>
        <taxon>Duplodnaviria</taxon>
        <taxon>Heunggongvirae</taxon>
        <taxon>Uroviricota</taxon>
        <taxon>Caudoviricetes</taxon>
        <taxon>Autographivirales</taxon>
        <taxon>Autonotataviridae</taxon>
        <taxon>Anchaingvirus</taxon>
        <taxon>Anchaingvirus anchaing</taxon>
    </lineage>
</organism>
<dbReference type="Proteomes" id="UP000515762">
    <property type="component" value="Segment"/>
</dbReference>
<proteinExistence type="predicted"/>
<protein>
    <submittedName>
        <fullName evidence="1">Uncharacterized protein</fullName>
    </submittedName>
</protein>
<sequence>MTYEIVPGVSVTEDDEGHVIAVHVSGLVGEPAIHRNTAIVERDGSR</sequence>